<reference evidence="2 3" key="1">
    <citation type="submission" date="2019-01" db="EMBL/GenBank/DDBJ databases">
        <authorList>
            <person name="Chen W.-M."/>
        </authorList>
    </citation>
    <scope>NUCLEOTIDE SEQUENCE [LARGE SCALE GENOMIC DNA]</scope>
    <source>
        <strain evidence="2 3">TLA-22</strain>
    </source>
</reference>
<dbReference type="OrthoDB" id="7160352at2"/>
<accession>A0A437J8L3</accession>
<dbReference type="EMBL" id="RZUL01000002">
    <property type="protein sequence ID" value="RVT41828.1"/>
    <property type="molecule type" value="Genomic_DNA"/>
</dbReference>
<dbReference type="InterPro" id="IPR037914">
    <property type="entry name" value="SpoVT-AbrB_sf"/>
</dbReference>
<dbReference type="Gene3D" id="2.10.260.10">
    <property type="match status" value="1"/>
</dbReference>
<dbReference type="Pfam" id="PF04014">
    <property type="entry name" value="MazE_antitoxin"/>
    <property type="match status" value="1"/>
</dbReference>
<dbReference type="GO" id="GO:0003677">
    <property type="term" value="F:DNA binding"/>
    <property type="evidence" value="ECO:0007669"/>
    <property type="project" value="UniProtKB-KW"/>
</dbReference>
<keyword evidence="3" id="KW-1185">Reference proteome</keyword>
<gene>
    <name evidence="2" type="ORF">ENE74_06030</name>
</gene>
<dbReference type="NCBIfam" id="TIGR01439">
    <property type="entry name" value="lp_hng_hel_AbrB"/>
    <property type="match status" value="1"/>
</dbReference>
<dbReference type="SUPFAM" id="SSF89447">
    <property type="entry name" value="AbrB/MazE/MraZ-like"/>
    <property type="match status" value="1"/>
</dbReference>
<dbReference type="AlphaFoldDB" id="A0A437J8L3"/>
<evidence type="ECO:0000259" key="1">
    <source>
        <dbReference type="SMART" id="SM00966"/>
    </source>
</evidence>
<dbReference type="SMART" id="SM00966">
    <property type="entry name" value="SpoVT_AbrB"/>
    <property type="match status" value="1"/>
</dbReference>
<feature type="domain" description="SpoVT-AbrB" evidence="1">
    <location>
        <begin position="5"/>
        <end position="50"/>
    </location>
</feature>
<dbReference type="InterPro" id="IPR007159">
    <property type="entry name" value="SpoVT-AbrB_dom"/>
</dbReference>
<organism evidence="2 3">
    <name type="scientific">Sphingobium algorifonticola</name>
    <dbReference type="NCBI Taxonomy" id="2008318"/>
    <lineage>
        <taxon>Bacteria</taxon>
        <taxon>Pseudomonadati</taxon>
        <taxon>Pseudomonadota</taxon>
        <taxon>Alphaproteobacteria</taxon>
        <taxon>Sphingomonadales</taxon>
        <taxon>Sphingomonadaceae</taxon>
        <taxon>Sphingobium</taxon>
    </lineage>
</organism>
<evidence type="ECO:0000313" key="3">
    <source>
        <dbReference type="Proteomes" id="UP000282977"/>
    </source>
</evidence>
<comment type="caution">
    <text evidence="2">The sequence shown here is derived from an EMBL/GenBank/DDBJ whole genome shotgun (WGS) entry which is preliminary data.</text>
</comment>
<keyword evidence="2" id="KW-0238">DNA-binding</keyword>
<name>A0A437J8L3_9SPHN</name>
<sequence length="94" mass="10633">MNAQTKVSGKGQVVIPKETRDRYGIDAGSVLDVIEMSDGFFLRPHRSKKSGRSFDEIMADIRSIYQHQGPPVSIEDMNASIDEMFRNRDRSSDI</sequence>
<dbReference type="Proteomes" id="UP000282977">
    <property type="component" value="Unassembled WGS sequence"/>
</dbReference>
<dbReference type="RefSeq" id="WP_127689871.1">
    <property type="nucleotide sequence ID" value="NZ_RZUL01000002.1"/>
</dbReference>
<protein>
    <submittedName>
        <fullName evidence="2">AbrB/MazE/SpoVT family DNA-binding domain-containing protein</fullName>
    </submittedName>
</protein>
<evidence type="ECO:0000313" key="2">
    <source>
        <dbReference type="EMBL" id="RVT41828.1"/>
    </source>
</evidence>
<proteinExistence type="predicted"/>